<organism evidence="1 2">
    <name type="scientific">Dendrobium chrysotoxum</name>
    <name type="common">Orchid</name>
    <dbReference type="NCBI Taxonomy" id="161865"/>
    <lineage>
        <taxon>Eukaryota</taxon>
        <taxon>Viridiplantae</taxon>
        <taxon>Streptophyta</taxon>
        <taxon>Embryophyta</taxon>
        <taxon>Tracheophyta</taxon>
        <taxon>Spermatophyta</taxon>
        <taxon>Magnoliopsida</taxon>
        <taxon>Liliopsida</taxon>
        <taxon>Asparagales</taxon>
        <taxon>Orchidaceae</taxon>
        <taxon>Epidendroideae</taxon>
        <taxon>Malaxideae</taxon>
        <taxon>Dendrobiinae</taxon>
        <taxon>Dendrobium</taxon>
    </lineage>
</organism>
<accession>A0AAV7H8W7</accession>
<dbReference type="AlphaFoldDB" id="A0AAV7H8W7"/>
<dbReference type="EMBL" id="JAGFBR010000006">
    <property type="protein sequence ID" value="KAH0465417.1"/>
    <property type="molecule type" value="Genomic_DNA"/>
</dbReference>
<keyword evidence="2" id="KW-1185">Reference proteome</keyword>
<name>A0AAV7H8W7_DENCH</name>
<gene>
    <name evidence="1" type="ORF">IEQ34_005520</name>
</gene>
<evidence type="ECO:0000313" key="1">
    <source>
        <dbReference type="EMBL" id="KAH0465417.1"/>
    </source>
</evidence>
<protein>
    <submittedName>
        <fullName evidence="1">Uncharacterized protein</fullName>
    </submittedName>
</protein>
<comment type="caution">
    <text evidence="1">The sequence shown here is derived from an EMBL/GenBank/DDBJ whole genome shotgun (WGS) entry which is preliminary data.</text>
</comment>
<sequence length="135" mass="15592">MSIFLQRFRSSFLISCTKMHIVLKFFIPLQNKQSYWFESNAWISVLMVSCILLHIVLPIEKEQIEVCFINSPFSLLEKFRRLLVAIKSSLSREKSLKCKFGIEGIIFGQIIRCSIRFSLLSILKAQSVVIVAVAF</sequence>
<proteinExistence type="predicted"/>
<reference evidence="1 2" key="1">
    <citation type="journal article" date="2021" name="Hortic Res">
        <title>Chromosome-scale assembly of the Dendrobium chrysotoxum genome enhances the understanding of orchid evolution.</title>
        <authorList>
            <person name="Zhang Y."/>
            <person name="Zhang G.Q."/>
            <person name="Zhang D."/>
            <person name="Liu X.D."/>
            <person name="Xu X.Y."/>
            <person name="Sun W.H."/>
            <person name="Yu X."/>
            <person name="Zhu X."/>
            <person name="Wang Z.W."/>
            <person name="Zhao X."/>
            <person name="Zhong W.Y."/>
            <person name="Chen H."/>
            <person name="Yin W.L."/>
            <person name="Huang T."/>
            <person name="Niu S.C."/>
            <person name="Liu Z.J."/>
        </authorList>
    </citation>
    <scope>NUCLEOTIDE SEQUENCE [LARGE SCALE GENOMIC DNA]</scope>
    <source>
        <strain evidence="1">Lindl</strain>
    </source>
</reference>
<dbReference type="Proteomes" id="UP000775213">
    <property type="component" value="Unassembled WGS sequence"/>
</dbReference>
<evidence type="ECO:0000313" key="2">
    <source>
        <dbReference type="Proteomes" id="UP000775213"/>
    </source>
</evidence>